<feature type="region of interest" description="Disordered" evidence="1">
    <location>
        <begin position="19"/>
        <end position="56"/>
    </location>
</feature>
<name>A0A7Y9RS64_9ACTN</name>
<reference evidence="2 3" key="1">
    <citation type="submission" date="2020-07" db="EMBL/GenBank/DDBJ databases">
        <title>Sequencing the genomes of 1000 actinobacteria strains.</title>
        <authorList>
            <person name="Klenk H.-P."/>
        </authorList>
    </citation>
    <scope>NUCLEOTIDE SEQUENCE [LARGE SCALE GENOMIC DNA]</scope>
    <source>
        <strain evidence="2 3">DSM 24552</strain>
    </source>
</reference>
<comment type="caution">
    <text evidence="2">The sequence shown here is derived from an EMBL/GenBank/DDBJ whole genome shotgun (WGS) entry which is preliminary data.</text>
</comment>
<protein>
    <submittedName>
        <fullName evidence="2">Uncharacterized protein</fullName>
    </submittedName>
</protein>
<evidence type="ECO:0000313" key="3">
    <source>
        <dbReference type="Proteomes" id="UP000544110"/>
    </source>
</evidence>
<dbReference type="AlphaFoldDB" id="A0A7Y9RS64"/>
<sequence>MSTAVEQRLAAALEARAELVGPEHLTPSPLPDPALPGPARLDPGDPGDAGEPGPGAWRRRATYAAVAAAAVAVLAVPVWLADGPGERRPAPADVPAPDGWVGGTGRTGPGADLPGNRVSTDLDGDGAPDTLWLRAPAPEGPAGPVRLEALLSSDPDEVRWTVLRRAGSGAQLEGAYGPGGLDLRLDDEPGSEVLVLFEPEGADQYGLAAVDLVGGRLVEADVDAGDTGAPFALGLDADRRRVHFGVLDDARLVTARTREPATDEVRYRRSQAWTWDLRAPTAPGERPVLVPTPRDDVCRDDYGYGFGDCRPGSDRPLDLDPPVGEGDNPSDVVPDFYPDVTRRLGPGEAFRFTSVAGAGTAGLARPEEAPRLEVELDGTAYAATLPAGLPATLVAGTVAAEAGPGFLVVRGADGETDWSVWQVRDGALVEV</sequence>
<accession>A0A7Y9RS64</accession>
<gene>
    <name evidence="2" type="ORF">BJ989_000605</name>
</gene>
<dbReference type="Proteomes" id="UP000544110">
    <property type="component" value="Unassembled WGS sequence"/>
</dbReference>
<keyword evidence="3" id="KW-1185">Reference proteome</keyword>
<feature type="region of interest" description="Disordered" evidence="1">
    <location>
        <begin position="84"/>
        <end position="115"/>
    </location>
</feature>
<evidence type="ECO:0000256" key="1">
    <source>
        <dbReference type="SAM" id="MobiDB-lite"/>
    </source>
</evidence>
<feature type="compositionally biased region" description="Low complexity" evidence="1">
    <location>
        <begin position="37"/>
        <end position="56"/>
    </location>
</feature>
<organism evidence="2 3">
    <name type="scientific">Nocardioides perillae</name>
    <dbReference type="NCBI Taxonomy" id="1119534"/>
    <lineage>
        <taxon>Bacteria</taxon>
        <taxon>Bacillati</taxon>
        <taxon>Actinomycetota</taxon>
        <taxon>Actinomycetes</taxon>
        <taxon>Propionibacteriales</taxon>
        <taxon>Nocardioidaceae</taxon>
        <taxon>Nocardioides</taxon>
    </lineage>
</organism>
<dbReference type="RefSeq" id="WP_179516950.1">
    <property type="nucleotide sequence ID" value="NZ_JACCAC010000001.1"/>
</dbReference>
<evidence type="ECO:0000313" key="2">
    <source>
        <dbReference type="EMBL" id="NYG54301.1"/>
    </source>
</evidence>
<proteinExistence type="predicted"/>
<dbReference type="EMBL" id="JACCAC010000001">
    <property type="protein sequence ID" value="NYG54301.1"/>
    <property type="molecule type" value="Genomic_DNA"/>
</dbReference>